<comment type="caution">
    <text evidence="2">The sequence shown here is derived from an EMBL/GenBank/DDBJ whole genome shotgun (WGS) entry which is preliminary data.</text>
</comment>
<dbReference type="InterPro" id="IPR000595">
    <property type="entry name" value="cNMP-bd_dom"/>
</dbReference>
<evidence type="ECO:0000313" key="2">
    <source>
        <dbReference type="EMBL" id="REC67944.1"/>
    </source>
</evidence>
<dbReference type="AlphaFoldDB" id="A0A3D9CQB3"/>
<proteinExistence type="predicted"/>
<protein>
    <recommendedName>
        <fullName evidence="1">Cyclic nucleotide-binding domain-containing protein</fullName>
    </recommendedName>
</protein>
<feature type="domain" description="Cyclic nucleotide-binding" evidence="1">
    <location>
        <begin position="10"/>
        <end position="95"/>
    </location>
</feature>
<evidence type="ECO:0000259" key="1">
    <source>
        <dbReference type="Pfam" id="PF00027"/>
    </source>
</evidence>
<name>A0A3D9CQB3_9FLAO</name>
<dbReference type="Gene3D" id="2.60.120.10">
    <property type="entry name" value="Jelly Rolls"/>
    <property type="match status" value="1"/>
</dbReference>
<evidence type="ECO:0000313" key="3">
    <source>
        <dbReference type="Proteomes" id="UP000256769"/>
    </source>
</evidence>
<dbReference type="Pfam" id="PF00027">
    <property type="entry name" value="cNMP_binding"/>
    <property type="match status" value="1"/>
</dbReference>
<keyword evidence="3" id="KW-1185">Reference proteome</keyword>
<dbReference type="EMBL" id="QNUE01000004">
    <property type="protein sequence ID" value="REC67944.1"/>
    <property type="molecule type" value="Genomic_DNA"/>
</dbReference>
<dbReference type="InterPro" id="IPR014710">
    <property type="entry name" value="RmlC-like_jellyroll"/>
</dbReference>
<dbReference type="Proteomes" id="UP000256769">
    <property type="component" value="Unassembled WGS sequence"/>
</dbReference>
<accession>A0A3D9CQB3</accession>
<organism evidence="2 3">
    <name type="scientific">Chryseobacterium flavum</name>
    <dbReference type="NCBI Taxonomy" id="415851"/>
    <lineage>
        <taxon>Bacteria</taxon>
        <taxon>Pseudomonadati</taxon>
        <taxon>Bacteroidota</taxon>
        <taxon>Flavobacteriia</taxon>
        <taxon>Flavobacteriales</taxon>
        <taxon>Weeksellaceae</taxon>
        <taxon>Chryseobacterium group</taxon>
        <taxon>Chryseobacterium</taxon>
    </lineage>
</organism>
<dbReference type="CDD" id="cd00038">
    <property type="entry name" value="CAP_ED"/>
    <property type="match status" value="1"/>
</dbReference>
<gene>
    <name evidence="2" type="ORF">DRF59_06400</name>
</gene>
<sequence>MLLSGTKLLHLKSDSFLIRENTVANDLFFLHKGMVRSFYTKDHREINTEFFPENNFLTALTSFLTGEKTNLSFQCLEESEMVVIPKTLLEALLIQDQKWHILFNQILRNEFIKKCRRESSFLLHDSNERYLHFLEQFPRSEERIPLFHIASYLGMSPETLSRIRSKKLKQIDLSQVNKI</sequence>
<dbReference type="SUPFAM" id="SSF51206">
    <property type="entry name" value="cAMP-binding domain-like"/>
    <property type="match status" value="1"/>
</dbReference>
<reference evidence="2 3" key="1">
    <citation type="journal article" date="2007" name="Int. J. Syst. Evol. Microbiol.">
        <title>Chryseobacterium flavum sp. nov., isolated from polluted soil.</title>
        <authorList>
            <person name="Zhou Y."/>
            <person name="Dong J."/>
            <person name="Wang X."/>
            <person name="Huang X."/>
            <person name="Zhang K.Y."/>
            <person name="Zhang Y.Q."/>
            <person name="Guo Y.F."/>
            <person name="Lai R."/>
            <person name="Li W.J."/>
        </authorList>
    </citation>
    <scope>NUCLEOTIDE SEQUENCE [LARGE SCALE GENOMIC DNA]</scope>
    <source>
        <strain evidence="2 3">KCTC 12877</strain>
    </source>
</reference>
<dbReference type="InterPro" id="IPR018490">
    <property type="entry name" value="cNMP-bd_dom_sf"/>
</dbReference>